<keyword evidence="6" id="KW-1185">Reference proteome</keyword>
<keyword evidence="2" id="KW-0238">DNA-binding</keyword>
<dbReference type="RefSeq" id="WP_066385211.1">
    <property type="nucleotide sequence ID" value="NZ_LTAZ01000013.1"/>
</dbReference>
<feature type="domain" description="HTH asnC-type" evidence="4">
    <location>
        <begin position="11"/>
        <end position="72"/>
    </location>
</feature>
<dbReference type="PATRIC" id="fig|1008153.3.peg.3704"/>
<organism evidence="5 6">
    <name type="scientific">Halalkalicoccus paucihalophilus</name>
    <dbReference type="NCBI Taxonomy" id="1008153"/>
    <lineage>
        <taxon>Archaea</taxon>
        <taxon>Methanobacteriati</taxon>
        <taxon>Methanobacteriota</taxon>
        <taxon>Stenosarchaea group</taxon>
        <taxon>Halobacteria</taxon>
        <taxon>Halobacteriales</taxon>
        <taxon>Halococcaceae</taxon>
        <taxon>Halalkalicoccus</taxon>
    </lineage>
</organism>
<evidence type="ECO:0000313" key="5">
    <source>
        <dbReference type="EMBL" id="KYH24530.1"/>
    </source>
</evidence>
<dbReference type="PRINTS" id="PR00033">
    <property type="entry name" value="HTHASNC"/>
</dbReference>
<dbReference type="PANTHER" id="PTHR30154">
    <property type="entry name" value="LEUCINE-RESPONSIVE REGULATORY PROTEIN"/>
    <property type="match status" value="1"/>
</dbReference>
<evidence type="ECO:0000256" key="1">
    <source>
        <dbReference type="ARBA" id="ARBA00023015"/>
    </source>
</evidence>
<dbReference type="SMART" id="SM00344">
    <property type="entry name" value="HTH_ASNC"/>
    <property type="match status" value="1"/>
</dbReference>
<name>A0A151AAF5_9EURY</name>
<dbReference type="InterPro" id="IPR011008">
    <property type="entry name" value="Dimeric_a/b-barrel"/>
</dbReference>
<dbReference type="Pfam" id="PF13412">
    <property type="entry name" value="HTH_24"/>
    <property type="match status" value="1"/>
</dbReference>
<dbReference type="InterPro" id="IPR036390">
    <property type="entry name" value="WH_DNA-bd_sf"/>
</dbReference>
<sequence>MQSTNQDSIELDETDLAILERVEQNSDVNLEELSDTLDLSKSAIHYRLKKLKESNVITAISADVDPIALGLNLLIITEVSVVHESGYAVDIGEALSEIDGVYQVFYTMGDTDFIVHSRVQNRSQMNDLIDAIVGIDGVNETSSTFVMREIKTGNQTIANMSDEMLETVLDDE</sequence>
<dbReference type="AlphaFoldDB" id="A0A151AAF5"/>
<dbReference type="SUPFAM" id="SSF54909">
    <property type="entry name" value="Dimeric alpha+beta barrel"/>
    <property type="match status" value="1"/>
</dbReference>
<evidence type="ECO:0000313" key="6">
    <source>
        <dbReference type="Proteomes" id="UP000075321"/>
    </source>
</evidence>
<dbReference type="InterPro" id="IPR019887">
    <property type="entry name" value="Tscrpt_reg_AsnC/Lrp_C"/>
</dbReference>
<reference evidence="5 6" key="1">
    <citation type="submission" date="2016-02" db="EMBL/GenBank/DDBJ databases">
        <title>Genome sequence of Halalkalicoccus paucihalophilus DSM 24557.</title>
        <authorList>
            <person name="Poehlein A."/>
            <person name="Daniel R."/>
        </authorList>
    </citation>
    <scope>NUCLEOTIDE SEQUENCE [LARGE SCALE GENOMIC DNA]</scope>
    <source>
        <strain evidence="5 6">DSM 24557</strain>
    </source>
</reference>
<evidence type="ECO:0000259" key="4">
    <source>
        <dbReference type="PROSITE" id="PS50956"/>
    </source>
</evidence>
<proteinExistence type="predicted"/>
<accession>A0A151AAF5</accession>
<dbReference type="EMBL" id="LTAZ01000013">
    <property type="protein sequence ID" value="KYH24530.1"/>
    <property type="molecule type" value="Genomic_DNA"/>
</dbReference>
<dbReference type="GO" id="GO:0005829">
    <property type="term" value="C:cytosol"/>
    <property type="evidence" value="ECO:0007669"/>
    <property type="project" value="TreeGrafter"/>
</dbReference>
<dbReference type="InterPro" id="IPR019888">
    <property type="entry name" value="Tscrpt_reg_AsnC-like"/>
</dbReference>
<dbReference type="GO" id="GO:0043200">
    <property type="term" value="P:response to amino acid"/>
    <property type="evidence" value="ECO:0007669"/>
    <property type="project" value="TreeGrafter"/>
</dbReference>
<dbReference type="InterPro" id="IPR011991">
    <property type="entry name" value="ArsR-like_HTH"/>
</dbReference>
<keyword evidence="1" id="KW-0805">Transcription regulation</keyword>
<dbReference type="CDD" id="cd00090">
    <property type="entry name" value="HTH_ARSR"/>
    <property type="match status" value="1"/>
</dbReference>
<dbReference type="Gene3D" id="1.10.10.10">
    <property type="entry name" value="Winged helix-like DNA-binding domain superfamily/Winged helix DNA-binding domain"/>
    <property type="match status" value="1"/>
</dbReference>
<dbReference type="InterPro" id="IPR000485">
    <property type="entry name" value="AsnC-type_HTH_dom"/>
</dbReference>
<gene>
    <name evidence="5" type="ORF">HAPAU_35130</name>
</gene>
<keyword evidence="3" id="KW-0804">Transcription</keyword>
<comment type="caution">
    <text evidence="5">The sequence shown here is derived from an EMBL/GenBank/DDBJ whole genome shotgun (WGS) entry which is preliminary data.</text>
</comment>
<dbReference type="Gene3D" id="3.30.70.920">
    <property type="match status" value="1"/>
</dbReference>
<dbReference type="Pfam" id="PF01037">
    <property type="entry name" value="AsnC_trans_reg"/>
    <property type="match status" value="1"/>
</dbReference>
<dbReference type="OrthoDB" id="183514at2157"/>
<evidence type="ECO:0000256" key="3">
    <source>
        <dbReference type="ARBA" id="ARBA00023163"/>
    </source>
</evidence>
<dbReference type="Proteomes" id="UP000075321">
    <property type="component" value="Unassembled WGS sequence"/>
</dbReference>
<dbReference type="SUPFAM" id="SSF46785">
    <property type="entry name" value="Winged helix' DNA-binding domain"/>
    <property type="match status" value="1"/>
</dbReference>
<dbReference type="PROSITE" id="PS50956">
    <property type="entry name" value="HTH_ASNC_2"/>
    <property type="match status" value="1"/>
</dbReference>
<protein>
    <submittedName>
        <fullName evidence="5">Putative HTH-type transcriptional regulator</fullName>
    </submittedName>
</protein>
<dbReference type="GO" id="GO:0043565">
    <property type="term" value="F:sequence-specific DNA binding"/>
    <property type="evidence" value="ECO:0007669"/>
    <property type="project" value="InterPro"/>
</dbReference>
<dbReference type="PANTHER" id="PTHR30154:SF34">
    <property type="entry name" value="TRANSCRIPTIONAL REGULATOR AZLB"/>
    <property type="match status" value="1"/>
</dbReference>
<dbReference type="InterPro" id="IPR036388">
    <property type="entry name" value="WH-like_DNA-bd_sf"/>
</dbReference>
<evidence type="ECO:0000256" key="2">
    <source>
        <dbReference type="ARBA" id="ARBA00023125"/>
    </source>
</evidence>